<feature type="binding site" evidence="7">
    <location>
        <position position="149"/>
    </location>
    <ligand>
        <name>ATP</name>
        <dbReference type="ChEBI" id="CHEBI:30616"/>
    </ligand>
</feature>
<dbReference type="Gene3D" id="1.10.510.10">
    <property type="entry name" value="Transferase(Phosphotransferase) domain 1"/>
    <property type="match status" value="1"/>
</dbReference>
<dbReference type="FunFam" id="1.10.510.10:FF:000021">
    <property type="entry name" value="Serine/threonine protein kinase"/>
    <property type="match status" value="1"/>
</dbReference>
<evidence type="ECO:0000256" key="8">
    <source>
        <dbReference type="SAM" id="MobiDB-lite"/>
    </source>
</evidence>
<keyword evidence="2" id="KW-0723">Serine/threonine-protein kinase</keyword>
<keyword evidence="4 7" id="KW-0547">Nucleotide-binding</keyword>
<dbReference type="RefSeq" id="WP_230216364.1">
    <property type="nucleotide sequence ID" value="NZ_JAJKFT010000004.1"/>
</dbReference>
<evidence type="ECO:0000313" key="10">
    <source>
        <dbReference type="EMBL" id="MCC9627734.1"/>
    </source>
</evidence>
<keyword evidence="11" id="KW-1185">Reference proteome</keyword>
<dbReference type="SUPFAM" id="SSF56436">
    <property type="entry name" value="C-type lectin-like"/>
    <property type="match status" value="1"/>
</dbReference>
<dbReference type="GO" id="GO:0004674">
    <property type="term" value="F:protein serine/threonine kinase activity"/>
    <property type="evidence" value="ECO:0007669"/>
    <property type="project" value="UniProtKB-KW"/>
</dbReference>
<evidence type="ECO:0000313" key="11">
    <source>
        <dbReference type="Proteomes" id="UP001139103"/>
    </source>
</evidence>
<dbReference type="PROSITE" id="PS00107">
    <property type="entry name" value="PROTEIN_KINASE_ATP"/>
    <property type="match status" value="1"/>
</dbReference>
<dbReference type="InterPro" id="IPR042095">
    <property type="entry name" value="SUMF_sf"/>
</dbReference>
<dbReference type="InterPro" id="IPR005532">
    <property type="entry name" value="SUMF_dom"/>
</dbReference>
<dbReference type="AlphaFoldDB" id="A0A9X1SI35"/>
<dbReference type="PANTHER" id="PTHR43289:SF6">
    <property type="entry name" value="SERINE_THREONINE-PROTEIN KINASE NEKL-3"/>
    <property type="match status" value="1"/>
</dbReference>
<dbReference type="EC" id="2.7.11.1" evidence="1"/>
<dbReference type="PROSITE" id="PS00108">
    <property type="entry name" value="PROTEIN_KINASE_ST"/>
    <property type="match status" value="1"/>
</dbReference>
<dbReference type="InterPro" id="IPR000719">
    <property type="entry name" value="Prot_kinase_dom"/>
</dbReference>
<evidence type="ECO:0000256" key="6">
    <source>
        <dbReference type="ARBA" id="ARBA00022840"/>
    </source>
</evidence>
<dbReference type="SMART" id="SM00220">
    <property type="entry name" value="S_TKc"/>
    <property type="match status" value="1"/>
</dbReference>
<feature type="region of interest" description="Disordered" evidence="8">
    <location>
        <begin position="392"/>
        <end position="416"/>
    </location>
</feature>
<feature type="compositionally biased region" description="Polar residues" evidence="8">
    <location>
        <begin position="86"/>
        <end position="101"/>
    </location>
</feature>
<evidence type="ECO:0000256" key="3">
    <source>
        <dbReference type="ARBA" id="ARBA00022679"/>
    </source>
</evidence>
<feature type="domain" description="Protein kinase" evidence="9">
    <location>
        <begin position="120"/>
        <end position="381"/>
    </location>
</feature>
<dbReference type="Pfam" id="PF00069">
    <property type="entry name" value="Pkinase"/>
    <property type="match status" value="1"/>
</dbReference>
<keyword evidence="5 10" id="KW-0418">Kinase</keyword>
<protein>
    <recommendedName>
        <fullName evidence="1">non-specific serine/threonine protein kinase</fullName>
        <ecNumber evidence="1">2.7.11.1</ecNumber>
    </recommendedName>
</protein>
<dbReference type="Pfam" id="PF03781">
    <property type="entry name" value="FGE-sulfatase"/>
    <property type="match status" value="1"/>
</dbReference>
<dbReference type="SUPFAM" id="SSF56112">
    <property type="entry name" value="Protein kinase-like (PK-like)"/>
    <property type="match status" value="1"/>
</dbReference>
<name>A0A9X1SI35_9BACT</name>
<evidence type="ECO:0000256" key="1">
    <source>
        <dbReference type="ARBA" id="ARBA00012513"/>
    </source>
</evidence>
<dbReference type="PROSITE" id="PS50011">
    <property type="entry name" value="PROTEIN_KINASE_DOM"/>
    <property type="match status" value="1"/>
</dbReference>
<accession>A0A9X1SI35</accession>
<evidence type="ECO:0000256" key="2">
    <source>
        <dbReference type="ARBA" id="ARBA00022527"/>
    </source>
</evidence>
<dbReference type="InterPro" id="IPR008271">
    <property type="entry name" value="Ser/Thr_kinase_AS"/>
</dbReference>
<dbReference type="CDD" id="cd14014">
    <property type="entry name" value="STKc_PknB_like"/>
    <property type="match status" value="1"/>
</dbReference>
<keyword evidence="6 7" id="KW-0067">ATP-binding</keyword>
<dbReference type="InterPro" id="IPR011009">
    <property type="entry name" value="Kinase-like_dom_sf"/>
</dbReference>
<reference evidence="10" key="1">
    <citation type="submission" date="2021-11" db="EMBL/GenBank/DDBJ databases">
        <title>Genome sequence.</title>
        <authorList>
            <person name="Sun Q."/>
        </authorList>
    </citation>
    <scope>NUCLEOTIDE SEQUENCE</scope>
    <source>
        <strain evidence="10">JC732</strain>
    </source>
</reference>
<evidence type="ECO:0000256" key="5">
    <source>
        <dbReference type="ARBA" id="ARBA00022777"/>
    </source>
</evidence>
<dbReference type="EMBL" id="JAJKFT010000004">
    <property type="protein sequence ID" value="MCC9627734.1"/>
    <property type="molecule type" value="Genomic_DNA"/>
</dbReference>
<dbReference type="InterPro" id="IPR016187">
    <property type="entry name" value="CTDL_fold"/>
</dbReference>
<comment type="caution">
    <text evidence="10">The sequence shown here is derived from an EMBL/GenBank/DDBJ whole genome shotgun (WGS) entry which is preliminary data.</text>
</comment>
<dbReference type="PANTHER" id="PTHR43289">
    <property type="entry name" value="MITOGEN-ACTIVATED PROTEIN KINASE KINASE KINASE 20-RELATED"/>
    <property type="match status" value="1"/>
</dbReference>
<dbReference type="InterPro" id="IPR017441">
    <property type="entry name" value="Protein_kinase_ATP_BS"/>
</dbReference>
<dbReference type="GO" id="GO:0005524">
    <property type="term" value="F:ATP binding"/>
    <property type="evidence" value="ECO:0007669"/>
    <property type="project" value="UniProtKB-UniRule"/>
</dbReference>
<gene>
    <name evidence="10" type="ORF">LOC68_04955</name>
</gene>
<evidence type="ECO:0000256" key="7">
    <source>
        <dbReference type="PROSITE-ProRule" id="PRU10141"/>
    </source>
</evidence>
<keyword evidence="3" id="KW-0808">Transferase</keyword>
<feature type="region of interest" description="Disordered" evidence="8">
    <location>
        <begin position="75"/>
        <end position="107"/>
    </location>
</feature>
<proteinExistence type="predicted"/>
<organism evidence="10 11">
    <name type="scientific">Blastopirellula sediminis</name>
    <dbReference type="NCBI Taxonomy" id="2894196"/>
    <lineage>
        <taxon>Bacteria</taxon>
        <taxon>Pseudomonadati</taxon>
        <taxon>Planctomycetota</taxon>
        <taxon>Planctomycetia</taxon>
        <taxon>Pirellulales</taxon>
        <taxon>Pirellulaceae</taxon>
        <taxon>Blastopirellula</taxon>
    </lineage>
</organism>
<dbReference type="Gene3D" id="3.90.1580.10">
    <property type="entry name" value="paralog of FGE (formylglycine-generating enzyme)"/>
    <property type="match status" value="1"/>
</dbReference>
<dbReference type="Gene3D" id="3.30.200.20">
    <property type="entry name" value="Phosphorylase Kinase, domain 1"/>
    <property type="match status" value="1"/>
</dbReference>
<sequence length="847" mass="93415">MNEESLFAQAIAIQSPEERARFLDEACGDDHELRVGVESLLRHAEIAGSFLEHPPLEAAVRAISDADIDATILPDEGSTCDDDASLQGQQHVQHKSSQPTDLSYLLPSDNPESLGRLGHYEILEVIGRGAFGTVLRAFDEKLQRVVAIKVLAPQMAATSPARKRFLREARTSAAVRHENVVAIYAVEDEPIPYLVMEYIPGKTLQQQLDSQGPLDLPHVLKLGKQIADGLAAAHEQGLIHRDIKPGNILLEHGIDDRVKITDFGLARTADDASMTQSGVIAGTPMYMAPEQALGKKLDQRADLFSFGSVLYQMLSGRPPFRAPSTVAVLKRVVEDTPRPIQEILPEVPQWMCALIDHLHAKLPEDRFESAKEVSGVLEKCLADLEAGRTPTVAFPINGGSQTTGQPAPTEPRRRPQPVWRQPLAKVAALIVIALIFLGVAEFSGVTNITHLFTADEEALADEVKVATVKSAAELPQQPSTEEPAKKVVETTVMPAPRPQSIEWPADAPAMAIPPFDSDQAHKYQQAWANYLGLPVEKQIMLGRDKRGLDVSMTMILIPPGEYLMGSTEEEIAQLRDKAVKDGLRRHDLAWISLEGPQRTVKITRPFYMSKNEMRTEQFRVFVTETDYQTEPEANGKGAWLPTPGVPQLDPTKNWRQAGKYPQGSQSPVVNVTWNDANKCCEWLSQIEPGWTYSIPTEAQWEYAARAGTTTYWSTGNDEASLADHAVVNVSWPQDIGDRLPNPFGLCDMHGNVFEWCQDAFYNYRDADTVDPLGVVGGEKQIIRGGSCFGGYRFSNDWANNSGCRSASRFERRASNPWLAVGIRVIADIPEETIQAKLTAAPKAEEKE</sequence>
<evidence type="ECO:0000259" key="9">
    <source>
        <dbReference type="PROSITE" id="PS50011"/>
    </source>
</evidence>
<evidence type="ECO:0000256" key="4">
    <source>
        <dbReference type="ARBA" id="ARBA00022741"/>
    </source>
</evidence>
<dbReference type="Proteomes" id="UP001139103">
    <property type="component" value="Unassembled WGS sequence"/>
</dbReference>